<keyword evidence="1" id="KW-0677">Repeat</keyword>
<keyword evidence="4" id="KW-1185">Reference proteome</keyword>
<evidence type="ECO:0000313" key="4">
    <source>
        <dbReference type="Proteomes" id="UP000663879"/>
    </source>
</evidence>
<dbReference type="CDD" id="cd11290">
    <property type="entry name" value="gelsolin_S1_like"/>
    <property type="match status" value="1"/>
</dbReference>
<dbReference type="CDD" id="cd11289">
    <property type="entry name" value="gelsolin_S2_like"/>
    <property type="match status" value="1"/>
</dbReference>
<dbReference type="GO" id="GO:0051016">
    <property type="term" value="P:barbed-end actin filament capping"/>
    <property type="evidence" value="ECO:0007669"/>
    <property type="project" value="TreeGrafter"/>
</dbReference>
<dbReference type="SMART" id="SM00262">
    <property type="entry name" value="GEL"/>
    <property type="match status" value="3"/>
</dbReference>
<sequence>MADEEFESIGKQPGLTVWRIENFKLIRIQKNRFGTFYSGDSYLVLNTRGSNSSNLEWDIHFWLGSGSTLDEMATAAIKAVELDDYLGGRPVQYREIQYFESKLFKSYFPNGIRYLQGGVASGFNSIEKLKHIKRLYMVKGKRDIRIIEVPFSGSSLNKSDVFIVEDANDIYEWCPPGSNRIERLKANTYAMQIRDDEYGGKSKIHLIEDDWDSHGQFWSFFDIKSDQVKENSDVEDKEFEQNFINENIQLYRVSDLKSKTPTVTKVASGPLKKSMLDSNDCFIVDCAENGIYTWIGRRCTKNEKISSILAAKELMIKNNYPNYIPMSQVIDCGETTTFKSLFTDWN</sequence>
<dbReference type="GO" id="GO:0005737">
    <property type="term" value="C:cytoplasm"/>
    <property type="evidence" value="ECO:0007669"/>
    <property type="project" value="TreeGrafter"/>
</dbReference>
<dbReference type="OrthoDB" id="6375767at2759"/>
<dbReference type="GO" id="GO:0051014">
    <property type="term" value="P:actin filament severing"/>
    <property type="evidence" value="ECO:0007669"/>
    <property type="project" value="TreeGrafter"/>
</dbReference>
<proteinExistence type="predicted"/>
<dbReference type="InterPro" id="IPR007122">
    <property type="entry name" value="Villin/Gelsolin"/>
</dbReference>
<evidence type="ECO:0000259" key="2">
    <source>
        <dbReference type="Pfam" id="PF00626"/>
    </source>
</evidence>
<comment type="caution">
    <text evidence="3">The sequence shown here is derived from an EMBL/GenBank/DDBJ whole genome shotgun (WGS) entry which is preliminary data.</text>
</comment>
<dbReference type="Gene3D" id="3.40.20.10">
    <property type="entry name" value="Severin"/>
    <property type="match status" value="3"/>
</dbReference>
<evidence type="ECO:0000256" key="1">
    <source>
        <dbReference type="ARBA" id="ARBA00022737"/>
    </source>
</evidence>
<dbReference type="GO" id="GO:0005546">
    <property type="term" value="F:phosphatidylinositol-4,5-bisphosphate binding"/>
    <property type="evidence" value="ECO:0007669"/>
    <property type="project" value="TreeGrafter"/>
</dbReference>
<dbReference type="PANTHER" id="PTHR11977:SF123">
    <property type="entry name" value="GELSOLIN"/>
    <property type="match status" value="1"/>
</dbReference>
<dbReference type="EMBL" id="CAJNOC010001429">
    <property type="protein sequence ID" value="CAF0864228.1"/>
    <property type="molecule type" value="Genomic_DNA"/>
</dbReference>
<dbReference type="Pfam" id="PF00626">
    <property type="entry name" value="Gelsolin"/>
    <property type="match status" value="3"/>
</dbReference>
<feature type="domain" description="Gelsolin-like" evidence="2">
    <location>
        <begin position="147"/>
        <end position="205"/>
    </location>
</feature>
<accession>A0A813WW38</accession>
<dbReference type="InterPro" id="IPR007123">
    <property type="entry name" value="Gelsolin-like_dom"/>
</dbReference>
<feature type="domain" description="Gelsolin-like" evidence="2">
    <location>
        <begin position="264"/>
        <end position="330"/>
    </location>
</feature>
<reference evidence="3" key="1">
    <citation type="submission" date="2021-02" db="EMBL/GenBank/DDBJ databases">
        <authorList>
            <person name="Nowell W R."/>
        </authorList>
    </citation>
    <scope>NUCLEOTIDE SEQUENCE</scope>
    <source>
        <strain evidence="3">Ploen Becks lab</strain>
    </source>
</reference>
<dbReference type="FunFam" id="3.40.20.10:FF:000002">
    <property type="entry name" value="Gelsolin"/>
    <property type="match status" value="1"/>
</dbReference>
<dbReference type="GO" id="GO:0015629">
    <property type="term" value="C:actin cytoskeleton"/>
    <property type="evidence" value="ECO:0007669"/>
    <property type="project" value="TreeGrafter"/>
</dbReference>
<dbReference type="CDD" id="cd11292">
    <property type="entry name" value="gelsolin_S3_like"/>
    <property type="match status" value="1"/>
</dbReference>
<dbReference type="GO" id="GO:0008154">
    <property type="term" value="P:actin polymerization or depolymerization"/>
    <property type="evidence" value="ECO:0007669"/>
    <property type="project" value="TreeGrafter"/>
</dbReference>
<organism evidence="3 4">
    <name type="scientific">Brachionus calyciflorus</name>
    <dbReference type="NCBI Taxonomy" id="104777"/>
    <lineage>
        <taxon>Eukaryota</taxon>
        <taxon>Metazoa</taxon>
        <taxon>Spiralia</taxon>
        <taxon>Gnathifera</taxon>
        <taxon>Rotifera</taxon>
        <taxon>Eurotatoria</taxon>
        <taxon>Monogononta</taxon>
        <taxon>Pseudotrocha</taxon>
        <taxon>Ploima</taxon>
        <taxon>Brachionidae</taxon>
        <taxon>Brachionus</taxon>
    </lineage>
</organism>
<feature type="domain" description="Gelsolin-like" evidence="2">
    <location>
        <begin position="30"/>
        <end position="104"/>
    </location>
</feature>
<dbReference type="AlphaFoldDB" id="A0A813WW38"/>
<dbReference type="PANTHER" id="PTHR11977">
    <property type="entry name" value="VILLIN"/>
    <property type="match status" value="1"/>
</dbReference>
<protein>
    <recommendedName>
        <fullName evidence="2">Gelsolin-like domain-containing protein</fullName>
    </recommendedName>
</protein>
<dbReference type="SUPFAM" id="SSF55753">
    <property type="entry name" value="Actin depolymerizing proteins"/>
    <property type="match status" value="3"/>
</dbReference>
<evidence type="ECO:0000313" key="3">
    <source>
        <dbReference type="EMBL" id="CAF0864228.1"/>
    </source>
</evidence>
<dbReference type="GO" id="GO:0051015">
    <property type="term" value="F:actin filament binding"/>
    <property type="evidence" value="ECO:0007669"/>
    <property type="project" value="InterPro"/>
</dbReference>
<name>A0A813WW38_9BILA</name>
<gene>
    <name evidence="3" type="ORF">OXX778_LOCUS9597</name>
</gene>
<dbReference type="Proteomes" id="UP000663879">
    <property type="component" value="Unassembled WGS sequence"/>
</dbReference>
<dbReference type="InterPro" id="IPR029006">
    <property type="entry name" value="ADF-H/Gelsolin-like_dom_sf"/>
</dbReference>
<dbReference type="PRINTS" id="PR00597">
    <property type="entry name" value="GELSOLIN"/>
</dbReference>